<feature type="compositionally biased region" description="Polar residues" evidence="4">
    <location>
        <begin position="110"/>
        <end position="123"/>
    </location>
</feature>
<reference evidence="7" key="1">
    <citation type="submission" date="2016-11" db="UniProtKB">
        <authorList>
            <consortium name="WormBaseParasite"/>
        </authorList>
    </citation>
    <scope>IDENTIFICATION</scope>
</reference>
<dbReference type="InterPro" id="IPR000504">
    <property type="entry name" value="RRM_dom"/>
</dbReference>
<evidence type="ECO:0000256" key="3">
    <source>
        <dbReference type="PROSITE-ProRule" id="PRU00176"/>
    </source>
</evidence>
<feature type="region of interest" description="Disordered" evidence="4">
    <location>
        <begin position="804"/>
        <end position="829"/>
    </location>
</feature>
<dbReference type="WBParaSite" id="maker-uti_cns_0003121-snap-gene-0.20-mRNA-1">
    <property type="protein sequence ID" value="maker-uti_cns_0003121-snap-gene-0.20-mRNA-1"/>
    <property type="gene ID" value="maker-uti_cns_0003121-snap-gene-0.20"/>
</dbReference>
<feature type="region of interest" description="Disordered" evidence="4">
    <location>
        <begin position="875"/>
        <end position="945"/>
    </location>
</feature>
<proteinExistence type="predicted"/>
<organism evidence="6 7">
    <name type="scientific">Macrostomum lignano</name>
    <dbReference type="NCBI Taxonomy" id="282301"/>
    <lineage>
        <taxon>Eukaryota</taxon>
        <taxon>Metazoa</taxon>
        <taxon>Spiralia</taxon>
        <taxon>Lophotrochozoa</taxon>
        <taxon>Platyhelminthes</taxon>
        <taxon>Rhabditophora</taxon>
        <taxon>Macrostomorpha</taxon>
        <taxon>Macrostomida</taxon>
        <taxon>Macrostomidae</taxon>
        <taxon>Macrostomum</taxon>
    </lineage>
</organism>
<dbReference type="PANTHER" id="PTHR13976">
    <property type="entry name" value="HETEROGENEOUS NUCLEAR RIBONUCLEOPROTEIN-RELATED"/>
    <property type="match status" value="1"/>
</dbReference>
<evidence type="ECO:0000256" key="1">
    <source>
        <dbReference type="ARBA" id="ARBA00022737"/>
    </source>
</evidence>
<sequence>MAMIIRLQNLSWNAQAADVRRFFSGLFIPEGGVHIVGGEFGDAFITFGTEDDARLALRLNGQQLCGEIVKLFVSSTSEMQQVVARAKQAAAAAAAVAAAPPPSQAAVLPSNLSNRPQPAQQLGSQPRMPPPPHQSQQQPHQPPPQLSMGGYPPEKRRREAIDATYDYAEYDHAMSSAGAAAADSYQRKNAGGQFQSNFRRNGGNAYNVSQRYHQHQSDVPMSNDGGGRSARFPPARDGRAVPYGGDQVSPSSGDQFPPGGSDRFPPGSRDRFPHSIGDQHPPASGAEWSSFNKAVDPTFSKDRPVDLTLPKDEKAYLVSMKDEEAELVSTKAEVVDLTLSKDEEAYLVSTKDEEAELVSTRAEVVDLTLPKDEEAELVLIMEVEEAKLVSTKAEDEEAYLVSTKDEEADLVSTKAEVVDLTLSKDEEAYLVSTKDEEAYLVSTKDEEAYLVSTKDEEAYLEAELVSTKAEVVDLTLSKDEKAYLVLIMKVGVHLVLMKVKVHQVLMKVEVHLTLLQDEEADLVLRKAEAVDLTILKDEETDLVFSKAKVELALMKGEKVFLVTVKASVVLALLKFKAAGLVFWKSDELESSWANQVISLNFQTEVAYAQLVSWADRIARLLPMELEVVRTRRNGVGNICMLELARTLMNKISLRLCITTKFLVVNLEFQKDAEADQDSQTKEKPFDRTETFLGNRKVLKETSFKRRKPLLVEAALLVLVPVEIYSTLINQGLLLRVFKVEPVASRGRGIGFRRSRFDNNTNDDIRASEETEIPGAPLSQQPGSGRGIGFALARNRMTAIGAGIRPPEQMLPRPQMPHQQQTQTMSGQNADDSATMMIRNIRNSSDSTPSSAPTEPVGLFRPRPWEVAAADTNRLAPHLVSPEQKPEPKTIQPAPQERSDHTPIVQNPVVSASPSRQRNQSPARQEQMKTTVPVSKTEAPAVDPSSVSAPIKYERGQNDAHYLALRDVPLDARYNDVVGALPAGVRLSHSAIKYEADALRRRTGQVFIRLTDIADQRRCLASPKTLASRIHVRQSCEHEFISANDPTLSESKMVAEAGGPLPSYPKCPSPYHDDCCLEISGLPKPILRDDLVSIFGQSVITDPVNDIFIDQSKCPFTATAYVHFSLYSGFQNALSTDASKHFPGASVCAISMIQFREYATISRKAAVASLSDINLDFRLTRDQRLAAASGAATVAKGDSGPDDSKQVCVEVQNLPLDATTQELRDFFNPFIIERDAIQLIVHGSSLQAFAQFIDSKVASDAVAKNDGRRLRGAVLALRLRSLGQRREALAALGISAANTT</sequence>
<feature type="region of interest" description="Disordered" evidence="4">
    <location>
        <begin position="841"/>
        <end position="861"/>
    </location>
</feature>
<dbReference type="GO" id="GO:0003723">
    <property type="term" value="F:RNA binding"/>
    <property type="evidence" value="ECO:0007669"/>
    <property type="project" value="UniProtKB-UniRule"/>
</dbReference>
<dbReference type="InterPro" id="IPR012677">
    <property type="entry name" value="Nucleotide-bd_a/b_plait_sf"/>
</dbReference>
<keyword evidence="6" id="KW-1185">Reference proteome</keyword>
<dbReference type="InterPro" id="IPR050666">
    <property type="entry name" value="ESRP"/>
</dbReference>
<dbReference type="Gene3D" id="3.30.70.330">
    <property type="match status" value="2"/>
</dbReference>
<evidence type="ECO:0000313" key="6">
    <source>
        <dbReference type="Proteomes" id="UP000095280"/>
    </source>
</evidence>
<feature type="compositionally biased region" description="Polar residues" evidence="4">
    <location>
        <begin position="841"/>
        <end position="852"/>
    </location>
</feature>
<keyword evidence="1" id="KW-0677">Repeat</keyword>
<feature type="region of interest" description="Disordered" evidence="4">
    <location>
        <begin position="103"/>
        <end position="153"/>
    </location>
</feature>
<protein>
    <submittedName>
        <fullName evidence="7">RRM domain-containing protein</fullName>
    </submittedName>
</protein>
<feature type="region of interest" description="Disordered" evidence="4">
    <location>
        <begin position="213"/>
        <end position="290"/>
    </location>
</feature>
<dbReference type="InterPro" id="IPR035979">
    <property type="entry name" value="RBD_domain_sf"/>
</dbReference>
<evidence type="ECO:0000259" key="5">
    <source>
        <dbReference type="PROSITE" id="PS50102"/>
    </source>
</evidence>
<feature type="domain" description="RRM" evidence="5">
    <location>
        <begin position="3"/>
        <end position="76"/>
    </location>
</feature>
<name>A0A1I8GVD4_9PLAT</name>
<dbReference type="SMART" id="SM00360">
    <property type="entry name" value="RRM"/>
    <property type="match status" value="2"/>
</dbReference>
<dbReference type="SUPFAM" id="SSF54928">
    <property type="entry name" value="RNA-binding domain, RBD"/>
    <property type="match status" value="2"/>
</dbReference>
<feature type="compositionally biased region" description="Polar residues" evidence="4">
    <location>
        <begin position="903"/>
        <end position="933"/>
    </location>
</feature>
<accession>A0A1I8GVD4</accession>
<evidence type="ECO:0000256" key="2">
    <source>
        <dbReference type="ARBA" id="ARBA00022884"/>
    </source>
</evidence>
<dbReference type="PROSITE" id="PS50102">
    <property type="entry name" value="RRM"/>
    <property type="match status" value="1"/>
</dbReference>
<dbReference type="Pfam" id="PF00076">
    <property type="entry name" value="RRM_1"/>
    <property type="match status" value="1"/>
</dbReference>
<evidence type="ECO:0000256" key="4">
    <source>
        <dbReference type="SAM" id="MobiDB-lite"/>
    </source>
</evidence>
<feature type="region of interest" description="Disordered" evidence="4">
    <location>
        <begin position="767"/>
        <end position="787"/>
    </location>
</feature>
<keyword evidence="2 3" id="KW-0694">RNA-binding</keyword>
<dbReference type="Proteomes" id="UP000095280">
    <property type="component" value="Unplaced"/>
</dbReference>
<evidence type="ECO:0000313" key="7">
    <source>
        <dbReference type="WBParaSite" id="maker-uti_cns_0003121-snap-gene-0.20-mRNA-1"/>
    </source>
</evidence>
<feature type="compositionally biased region" description="Low complexity" evidence="4">
    <location>
        <begin position="815"/>
        <end position="824"/>
    </location>
</feature>